<dbReference type="GO" id="GO:0006777">
    <property type="term" value="P:Mo-molybdopterin cofactor biosynthetic process"/>
    <property type="evidence" value="ECO:0007669"/>
    <property type="project" value="InterPro"/>
</dbReference>
<dbReference type="InterPro" id="IPR036563">
    <property type="entry name" value="MoaE_sf"/>
</dbReference>
<proteinExistence type="predicted"/>
<gene>
    <name evidence="1" type="ORF">DVS28_a1289</name>
</gene>
<dbReference type="SUPFAM" id="SSF54690">
    <property type="entry name" value="Molybdopterin synthase subunit MoaE"/>
    <property type="match status" value="1"/>
</dbReference>
<name>A0A346XUU2_9ACTN</name>
<accession>A0A346XUU2</accession>
<reference evidence="1 2" key="1">
    <citation type="submission" date="2018-09" db="EMBL/GenBank/DDBJ databases">
        <title>Complete genome sequence of Euzebya sp. DY32-46 isolated from seawater of Pacific Ocean.</title>
        <authorList>
            <person name="Xu L."/>
            <person name="Wu Y.-H."/>
            <person name="Xu X.-W."/>
        </authorList>
    </citation>
    <scope>NUCLEOTIDE SEQUENCE [LARGE SCALE GENOMIC DNA]</scope>
    <source>
        <strain evidence="1 2">DY32-46</strain>
    </source>
</reference>
<dbReference type="AlphaFoldDB" id="A0A346XUU2"/>
<keyword evidence="2" id="KW-1185">Reference proteome</keyword>
<organism evidence="1 2">
    <name type="scientific">Euzebya pacifica</name>
    <dbReference type="NCBI Taxonomy" id="1608957"/>
    <lineage>
        <taxon>Bacteria</taxon>
        <taxon>Bacillati</taxon>
        <taxon>Actinomycetota</taxon>
        <taxon>Nitriliruptoria</taxon>
        <taxon>Euzebyales</taxon>
    </lineage>
</organism>
<dbReference type="Gene3D" id="3.90.1170.40">
    <property type="entry name" value="Molybdopterin biosynthesis MoaE subunit"/>
    <property type="match status" value="1"/>
</dbReference>
<dbReference type="Pfam" id="PF02391">
    <property type="entry name" value="MoaE"/>
    <property type="match status" value="1"/>
</dbReference>
<evidence type="ECO:0000313" key="2">
    <source>
        <dbReference type="Proteomes" id="UP000264006"/>
    </source>
</evidence>
<dbReference type="InterPro" id="IPR003448">
    <property type="entry name" value="Mopterin_biosynth_MoaE"/>
</dbReference>
<evidence type="ECO:0000313" key="1">
    <source>
        <dbReference type="EMBL" id="AXV05989.1"/>
    </source>
</evidence>
<dbReference type="PANTHER" id="PTHR23404">
    <property type="entry name" value="MOLYBDOPTERIN SYNTHASE RELATED"/>
    <property type="match status" value="1"/>
</dbReference>
<protein>
    <submittedName>
        <fullName evidence="1">Molybdenum cofactor biosynthesis protein MoaE</fullName>
    </submittedName>
</protein>
<dbReference type="EMBL" id="CP031165">
    <property type="protein sequence ID" value="AXV05989.1"/>
    <property type="molecule type" value="Genomic_DNA"/>
</dbReference>
<dbReference type="Proteomes" id="UP000264006">
    <property type="component" value="Chromosome"/>
</dbReference>
<dbReference type="CDD" id="cd00756">
    <property type="entry name" value="MoaE"/>
    <property type="match status" value="1"/>
</dbReference>
<dbReference type="RefSeq" id="WP_164710009.1">
    <property type="nucleotide sequence ID" value="NZ_CP031165.1"/>
</dbReference>
<dbReference type="KEGG" id="euz:DVS28_a1289"/>
<sequence>MTPARIHSAIVASPLSVADAHAFVADPASGATVVFTGQVRDHAVPDETPDADARDVAGLDYEVYEGVAQDTLAALVAEVAERWPTVRAIWAEHRIGSLAISDLAVVVGVSSPHRDTAFEAGRYLIDTLKATVPIWKKEHWAEGGHHWPGTD</sequence>